<comment type="subcellular location">
    <subcellularLocation>
        <location evidence="1">Membrane</location>
        <topology evidence="1">Multi-pass membrane protein</topology>
    </subcellularLocation>
</comment>
<keyword evidence="3 8" id="KW-1133">Transmembrane helix</keyword>
<accession>A0A430QGL0</accession>
<dbReference type="PANTHER" id="PTHR15819">
    <property type="entry name" value="TRANSMEMBRANE PROTEIN FAM155"/>
    <property type="match status" value="1"/>
</dbReference>
<comment type="caution">
    <text evidence="9">The sequence shown here is derived from an EMBL/GenBank/DDBJ whole genome shotgun (WGS) entry which is preliminary data.</text>
</comment>
<gene>
    <name evidence="9" type="ORF">DC041_0008880</name>
</gene>
<dbReference type="AlphaFoldDB" id="A0A430QGL0"/>
<evidence type="ECO:0000256" key="1">
    <source>
        <dbReference type="ARBA" id="ARBA00004141"/>
    </source>
</evidence>
<dbReference type="GO" id="GO:0005886">
    <property type="term" value="C:plasma membrane"/>
    <property type="evidence" value="ECO:0007669"/>
    <property type="project" value="TreeGrafter"/>
</dbReference>
<dbReference type="PANTHER" id="PTHR15819:SF11">
    <property type="entry name" value="MID1, ISOFORM A"/>
    <property type="match status" value="1"/>
</dbReference>
<protein>
    <submittedName>
        <fullName evidence="9">Uncharacterized protein</fullName>
    </submittedName>
</protein>
<name>A0A430QGL0_SCHBO</name>
<comment type="similarity">
    <text evidence="6">Belongs to the NALF family.</text>
</comment>
<organism evidence="9 10">
    <name type="scientific">Schistosoma bovis</name>
    <name type="common">Blood fluke</name>
    <dbReference type="NCBI Taxonomy" id="6184"/>
    <lineage>
        <taxon>Eukaryota</taxon>
        <taxon>Metazoa</taxon>
        <taxon>Spiralia</taxon>
        <taxon>Lophotrochozoa</taxon>
        <taxon>Platyhelminthes</taxon>
        <taxon>Trematoda</taxon>
        <taxon>Digenea</taxon>
        <taxon>Strigeidida</taxon>
        <taxon>Schistosomatoidea</taxon>
        <taxon>Schistosomatidae</taxon>
        <taxon>Schistosoma</taxon>
    </lineage>
</organism>
<evidence type="ECO:0000256" key="8">
    <source>
        <dbReference type="SAM" id="Phobius"/>
    </source>
</evidence>
<evidence type="ECO:0000313" key="9">
    <source>
        <dbReference type="EMBL" id="RTG86816.1"/>
    </source>
</evidence>
<dbReference type="Proteomes" id="UP000290809">
    <property type="component" value="Unassembled WGS sequence"/>
</dbReference>
<keyword evidence="5" id="KW-0325">Glycoprotein</keyword>
<reference evidence="9 10" key="1">
    <citation type="journal article" date="2019" name="PLoS Pathog.">
        <title>Genome sequence of the bovine parasite Schistosoma bovis Tanzania.</title>
        <authorList>
            <person name="Oey H."/>
            <person name="Zakrzewski M."/>
            <person name="Gobert G."/>
            <person name="Gravermann K."/>
            <person name="Stoye J."/>
            <person name="Jones M."/>
            <person name="Mcmanus D."/>
            <person name="Krause L."/>
        </authorList>
    </citation>
    <scope>NUCLEOTIDE SEQUENCE [LARGE SCALE GENOMIC DNA]</scope>
    <source>
        <strain evidence="9 10">TAN1997</strain>
    </source>
</reference>
<feature type="region of interest" description="Disordered" evidence="7">
    <location>
        <begin position="630"/>
        <end position="654"/>
    </location>
</feature>
<proteinExistence type="inferred from homology"/>
<keyword evidence="10" id="KW-1185">Reference proteome</keyword>
<keyword evidence="4 8" id="KW-0472">Membrane</keyword>
<evidence type="ECO:0000256" key="6">
    <source>
        <dbReference type="ARBA" id="ARBA00029445"/>
    </source>
</evidence>
<evidence type="ECO:0000256" key="2">
    <source>
        <dbReference type="ARBA" id="ARBA00022692"/>
    </source>
</evidence>
<evidence type="ECO:0000256" key="3">
    <source>
        <dbReference type="ARBA" id="ARBA00022989"/>
    </source>
</evidence>
<feature type="compositionally biased region" description="Low complexity" evidence="7">
    <location>
        <begin position="630"/>
        <end position="645"/>
    </location>
</feature>
<dbReference type="EMBL" id="QMKO01001755">
    <property type="protein sequence ID" value="RTG86816.1"/>
    <property type="molecule type" value="Genomic_DNA"/>
</dbReference>
<feature type="transmembrane region" description="Helical" evidence="8">
    <location>
        <begin position="67"/>
        <end position="86"/>
    </location>
</feature>
<evidence type="ECO:0000256" key="4">
    <source>
        <dbReference type="ARBA" id="ARBA00023136"/>
    </source>
</evidence>
<dbReference type="GO" id="GO:0015275">
    <property type="term" value="F:stretch-activated, monoatomic cation-selective, calcium channel activity"/>
    <property type="evidence" value="ECO:0007669"/>
    <property type="project" value="TreeGrafter"/>
</dbReference>
<evidence type="ECO:0000256" key="7">
    <source>
        <dbReference type="SAM" id="MobiDB-lite"/>
    </source>
</evidence>
<evidence type="ECO:0000313" key="10">
    <source>
        <dbReference type="Proteomes" id="UP000290809"/>
    </source>
</evidence>
<evidence type="ECO:0000256" key="5">
    <source>
        <dbReference type="ARBA" id="ARBA00023180"/>
    </source>
</evidence>
<dbReference type="InterPro" id="IPR055288">
    <property type="entry name" value="NALCN_aux_factor_1/2"/>
</dbReference>
<sequence length="679" mass="77545">MCITGDHDTPFISPCQFLLDRKKSHLFNSTNNLSSNNCKQQKPIHNSALFPSICSSSAKFITTERSGILIILFILLGDILCATARFTHLSEKFQTVAEDKNSELVFLNPPASSSALKPTRFTRRTSKPSGKLDARKTDIKTYLNKARRHLSLDGQMEIKFLSSELVEFICHRLPDPCARAAYLRQHVRHDLCFRLPLLYLLPYTDSRLDKPYLSEYKPGTCKGSLSHLTYLPSDSIFEQFLTPVHICEHSLLSLKKIMDDNLTSHFGIFDDLLEKSFCVKPFDSRPNVTGECQCQECQEAYRSWFCATEFPLYYPLDDADVSIPLHSKSLDSDITDVEVNRIHVPVTISNLSTSSKMPRPRKSSYFLNRSSPTQPFDLSVVESMSKPRNIYRKSNPTEFQLDSHLLFRLEIVQPCISWCTQVETVCPYLNPADPTSNGGEPAFLCDESHYHHSSRYQAVYWDVNTCESECCFGVSDSILLSVSIPDKKQYSTPTDFLLSYSSDVEESNDNDSCSHLRDRCLHRLLSVHHSSLISEFSSVVPDQTSSIYFNYDFNQSNRINSKNFSNYHSLSPALHKIDSISFKIMLTISFTFHFFIWLHNIQVLLFQNFTSIFIFLRYHHVTMTIMNTHPTNNNDDNNTTNENTHYVSSSLSHPPTSLVSYPSLSLSHFTKHSTPCRPS</sequence>
<dbReference type="GO" id="GO:0098703">
    <property type="term" value="P:calcium ion import across plasma membrane"/>
    <property type="evidence" value="ECO:0007669"/>
    <property type="project" value="TreeGrafter"/>
</dbReference>
<keyword evidence="2 8" id="KW-0812">Transmembrane</keyword>
<feature type="transmembrane region" description="Helical" evidence="8">
    <location>
        <begin position="594"/>
        <end position="616"/>
    </location>
</feature>